<comment type="caution">
    <text evidence="1">The sequence shown here is derived from an EMBL/GenBank/DDBJ whole genome shotgun (WGS) entry which is preliminary data.</text>
</comment>
<name>A0ACC1MM87_9PEZI</name>
<proteinExistence type="predicted"/>
<dbReference type="EMBL" id="JAPDGR010004708">
    <property type="protein sequence ID" value="KAJ2967389.1"/>
    <property type="molecule type" value="Genomic_DNA"/>
</dbReference>
<dbReference type="Proteomes" id="UP001143856">
    <property type="component" value="Unassembled WGS sequence"/>
</dbReference>
<evidence type="ECO:0000313" key="1">
    <source>
        <dbReference type="EMBL" id="KAJ2967389.1"/>
    </source>
</evidence>
<reference evidence="1" key="1">
    <citation type="submission" date="2022-10" db="EMBL/GenBank/DDBJ databases">
        <title>Genome Sequence of Xylaria curta.</title>
        <authorList>
            <person name="Buettner E."/>
        </authorList>
    </citation>
    <scope>NUCLEOTIDE SEQUENCE</scope>
    <source>
        <strain evidence="1">Babe10</strain>
    </source>
</reference>
<organism evidence="1 2">
    <name type="scientific">Xylaria curta</name>
    <dbReference type="NCBI Taxonomy" id="42375"/>
    <lineage>
        <taxon>Eukaryota</taxon>
        <taxon>Fungi</taxon>
        <taxon>Dikarya</taxon>
        <taxon>Ascomycota</taxon>
        <taxon>Pezizomycotina</taxon>
        <taxon>Sordariomycetes</taxon>
        <taxon>Xylariomycetidae</taxon>
        <taxon>Xylariales</taxon>
        <taxon>Xylariaceae</taxon>
        <taxon>Xylaria</taxon>
    </lineage>
</organism>
<keyword evidence="2" id="KW-1185">Reference proteome</keyword>
<evidence type="ECO:0000313" key="2">
    <source>
        <dbReference type="Proteomes" id="UP001143856"/>
    </source>
</evidence>
<accession>A0ACC1MM87</accession>
<sequence>MAKRMATAPYSSNSCRFDELDTARAPEQTHTEPEDFDSGAGRRVLLPMVLLLVYQLRLAPVLVELNGHQQRPHHCVGQILVLPCLIRVVVRFTKPYIKVGEVEATRNCAGDLGYLADQNVPETWQPSHGVLDPPRIWAFCQLLNEFAQCSLSL</sequence>
<gene>
    <name evidence="1" type="ORF">NUW58_g10467</name>
</gene>
<protein>
    <submittedName>
        <fullName evidence="1">Uncharacterized protein</fullName>
    </submittedName>
</protein>